<organism evidence="14 15">
    <name type="scientific">Entomortierella chlamydospora</name>
    <dbReference type="NCBI Taxonomy" id="101097"/>
    <lineage>
        <taxon>Eukaryota</taxon>
        <taxon>Fungi</taxon>
        <taxon>Fungi incertae sedis</taxon>
        <taxon>Mucoromycota</taxon>
        <taxon>Mortierellomycotina</taxon>
        <taxon>Mortierellomycetes</taxon>
        <taxon>Mortierellales</taxon>
        <taxon>Mortierellaceae</taxon>
        <taxon>Entomortierella</taxon>
    </lineage>
</organism>
<reference evidence="14" key="1">
    <citation type="journal article" date="2020" name="Fungal Divers.">
        <title>Resolving the Mortierellaceae phylogeny through synthesis of multi-gene phylogenetics and phylogenomics.</title>
        <authorList>
            <person name="Vandepol N."/>
            <person name="Liber J."/>
            <person name="Desiro A."/>
            <person name="Na H."/>
            <person name="Kennedy M."/>
            <person name="Barry K."/>
            <person name="Grigoriev I.V."/>
            <person name="Miller A.N."/>
            <person name="O'Donnell K."/>
            <person name="Stajich J.E."/>
            <person name="Bonito G."/>
        </authorList>
    </citation>
    <scope>NUCLEOTIDE SEQUENCE</scope>
    <source>
        <strain evidence="14">NRRL 2769</strain>
    </source>
</reference>
<dbReference type="SUPFAM" id="SSF51735">
    <property type="entry name" value="NAD(P)-binding Rossmann-fold domains"/>
    <property type="match status" value="1"/>
</dbReference>
<evidence type="ECO:0000256" key="5">
    <source>
        <dbReference type="ARBA" id="ARBA00022857"/>
    </source>
</evidence>
<evidence type="ECO:0000256" key="8">
    <source>
        <dbReference type="ARBA" id="ARBA00023098"/>
    </source>
</evidence>
<keyword evidence="4" id="KW-0276">Fatty acid metabolism</keyword>
<dbReference type="InterPro" id="IPR051034">
    <property type="entry name" value="Mito_Enoyl-ACP_Reductase"/>
</dbReference>
<dbReference type="Proteomes" id="UP000703661">
    <property type="component" value="Unassembled WGS sequence"/>
</dbReference>
<evidence type="ECO:0000256" key="11">
    <source>
        <dbReference type="ARBA" id="ARBA00038963"/>
    </source>
</evidence>
<protein>
    <recommendedName>
        <fullName evidence="11">enoyl-[acyl-carrier-protein] reductase</fullName>
        <ecNumber evidence="11">1.3.1.104</ecNumber>
    </recommendedName>
</protein>
<comment type="similarity">
    <text evidence="2">Belongs to the zinc-containing alcohol dehydrogenase family. Quinone oxidoreductase subfamily.</text>
</comment>
<dbReference type="InterPro" id="IPR036291">
    <property type="entry name" value="NAD(P)-bd_dom_sf"/>
</dbReference>
<comment type="caution">
    <text evidence="14">The sequence shown here is derived from an EMBL/GenBank/DDBJ whole genome shotgun (WGS) entry which is preliminary data.</text>
</comment>
<dbReference type="FunFam" id="3.40.50.720:FF:000112">
    <property type="entry name" value="Enoyl-[acyl-carrier-protein] reductase 1, mitochondrial"/>
    <property type="match status" value="1"/>
</dbReference>
<evidence type="ECO:0000256" key="10">
    <source>
        <dbReference type="ARBA" id="ARBA00023160"/>
    </source>
</evidence>
<evidence type="ECO:0000256" key="12">
    <source>
        <dbReference type="ARBA" id="ARBA00048843"/>
    </source>
</evidence>
<evidence type="ECO:0000256" key="1">
    <source>
        <dbReference type="ARBA" id="ARBA00004173"/>
    </source>
</evidence>
<dbReference type="GO" id="GO:0006633">
    <property type="term" value="P:fatty acid biosynthetic process"/>
    <property type="evidence" value="ECO:0007669"/>
    <property type="project" value="UniProtKB-KW"/>
</dbReference>
<evidence type="ECO:0000256" key="3">
    <source>
        <dbReference type="ARBA" id="ARBA00022516"/>
    </source>
</evidence>
<dbReference type="SMART" id="SM00829">
    <property type="entry name" value="PKS_ER"/>
    <property type="match status" value="1"/>
</dbReference>
<keyword evidence="7" id="KW-0560">Oxidoreductase</keyword>
<keyword evidence="9" id="KW-0496">Mitochondrion</keyword>
<dbReference type="EMBL" id="JAAAID010001478">
    <property type="protein sequence ID" value="KAG0009854.1"/>
    <property type="molecule type" value="Genomic_DNA"/>
</dbReference>
<proteinExistence type="inferred from homology"/>
<keyword evidence="6" id="KW-0809">Transit peptide</keyword>
<evidence type="ECO:0000259" key="13">
    <source>
        <dbReference type="SMART" id="SM00829"/>
    </source>
</evidence>
<dbReference type="Gene3D" id="3.40.50.720">
    <property type="entry name" value="NAD(P)-binding Rossmann-like Domain"/>
    <property type="match status" value="1"/>
</dbReference>
<evidence type="ECO:0000313" key="14">
    <source>
        <dbReference type="EMBL" id="KAG0009854.1"/>
    </source>
</evidence>
<dbReference type="Gene3D" id="3.90.180.10">
    <property type="entry name" value="Medium-chain alcohol dehydrogenases, catalytic domain"/>
    <property type="match status" value="1"/>
</dbReference>
<evidence type="ECO:0000256" key="6">
    <source>
        <dbReference type="ARBA" id="ARBA00022946"/>
    </source>
</evidence>
<dbReference type="InterPro" id="IPR013149">
    <property type="entry name" value="ADH-like_C"/>
</dbReference>
<accession>A0A9P6SXI6</accession>
<keyword evidence="10" id="KW-0275">Fatty acid biosynthesis</keyword>
<dbReference type="EC" id="1.3.1.104" evidence="11"/>
<dbReference type="AlphaFoldDB" id="A0A9P6SXI6"/>
<evidence type="ECO:0000256" key="2">
    <source>
        <dbReference type="ARBA" id="ARBA00010371"/>
    </source>
</evidence>
<dbReference type="GO" id="GO:0005739">
    <property type="term" value="C:mitochondrion"/>
    <property type="evidence" value="ECO:0007669"/>
    <property type="project" value="UniProtKB-SubCell"/>
</dbReference>
<dbReference type="CDD" id="cd08290">
    <property type="entry name" value="ETR"/>
    <property type="match status" value="1"/>
</dbReference>
<comment type="catalytic activity">
    <reaction evidence="12">
        <text>a 2,3-saturated acyl-[ACP] + NADP(+) = a (2E)-enoyl-[ACP] + NADPH + H(+)</text>
        <dbReference type="Rhea" id="RHEA:22564"/>
        <dbReference type="Rhea" id="RHEA-COMP:9925"/>
        <dbReference type="Rhea" id="RHEA-COMP:9926"/>
        <dbReference type="ChEBI" id="CHEBI:15378"/>
        <dbReference type="ChEBI" id="CHEBI:57783"/>
        <dbReference type="ChEBI" id="CHEBI:58349"/>
        <dbReference type="ChEBI" id="CHEBI:78784"/>
        <dbReference type="ChEBI" id="CHEBI:78785"/>
        <dbReference type="EC" id="1.3.1.104"/>
    </reaction>
</comment>
<gene>
    <name evidence="14" type="primary">ETR1</name>
    <name evidence="14" type="ORF">BGZ80_001990</name>
</gene>
<keyword evidence="8" id="KW-0443">Lipid metabolism</keyword>
<evidence type="ECO:0000256" key="7">
    <source>
        <dbReference type="ARBA" id="ARBA00023002"/>
    </source>
</evidence>
<dbReference type="GO" id="GO:0141148">
    <property type="term" value="F:enoyl-[acyl-carrier-protein] reductase (NADPH) activity"/>
    <property type="evidence" value="ECO:0007669"/>
    <property type="project" value="UniProtKB-EC"/>
</dbReference>
<evidence type="ECO:0000256" key="9">
    <source>
        <dbReference type="ARBA" id="ARBA00023128"/>
    </source>
</evidence>
<dbReference type="SUPFAM" id="SSF50129">
    <property type="entry name" value="GroES-like"/>
    <property type="match status" value="1"/>
</dbReference>
<dbReference type="InterPro" id="IPR020843">
    <property type="entry name" value="ER"/>
</dbReference>
<dbReference type="Pfam" id="PF00107">
    <property type="entry name" value="ADH_zinc_N"/>
    <property type="match status" value="1"/>
</dbReference>
<sequence length="444" mass="48829">MILKGLTLATQDARISIPRAVFSARALATYMIPISMHLQQLNTKQFQRTNHLNQVLMHDPKRFMSLSASGFKDLTRATALVYSAYGRPNEVLKVLRHTLEPPSEDSVQVQFLASPINPADINQVEGVYPLKPAMTTQLYSPSSSFATSNADTDNRPPVAVGGNEGVAKVTKVGSKVGHILKVGDWVVMGSAGLGTWRSHGNFKAKDLTKVRSVEKMNEGADSSNLDVVQLATLTVNPCTAYRDFVIQNGANSGVGEAVIQLAKPLGVKTINIIRNRPGHEEVAERLRQLGATYILTDDQLGKLETKELVKSWTQNNQIKLGFNCVGGKPTTEMARLLSKNGHLITYGAMSRQPLTLPASLQIFKNVHASGFWLTAWNDEHSPEERQDMIDNVLDVMKKEQFCEIKCSRNQWSVTTSDVATLEGRLLDTINKATSGQGKQVFIME</sequence>
<keyword evidence="15" id="KW-1185">Reference proteome</keyword>
<keyword evidence="3" id="KW-0444">Lipid biosynthesis</keyword>
<keyword evidence="5" id="KW-0521">NADP</keyword>
<evidence type="ECO:0000313" key="15">
    <source>
        <dbReference type="Proteomes" id="UP000703661"/>
    </source>
</evidence>
<dbReference type="InterPro" id="IPR011032">
    <property type="entry name" value="GroES-like_sf"/>
</dbReference>
<name>A0A9P6SXI6_9FUNG</name>
<dbReference type="PANTHER" id="PTHR43981">
    <property type="entry name" value="ENOYL-[ACYL-CARRIER-PROTEIN] REDUCTASE, MITOCHONDRIAL"/>
    <property type="match status" value="1"/>
</dbReference>
<comment type="subcellular location">
    <subcellularLocation>
        <location evidence="1">Mitochondrion</location>
    </subcellularLocation>
</comment>
<feature type="domain" description="Enoyl reductase (ER)" evidence="13">
    <location>
        <begin position="87"/>
        <end position="441"/>
    </location>
</feature>
<dbReference type="PANTHER" id="PTHR43981:SF2">
    <property type="entry name" value="ENOYL-[ACYL-CARRIER-PROTEIN] REDUCTASE, MITOCHONDRIAL"/>
    <property type="match status" value="1"/>
</dbReference>
<evidence type="ECO:0000256" key="4">
    <source>
        <dbReference type="ARBA" id="ARBA00022832"/>
    </source>
</evidence>